<reference evidence="3" key="1">
    <citation type="journal article" date="2011" name="MBio">
        <title>Novel metabolic attributes of the genus Cyanothece, comprising a group of unicellular nitrogen-fixing Cyanobacteria.</title>
        <authorList>
            <person name="Bandyopadhyay A."/>
            <person name="Elvitigala T."/>
            <person name="Welsh E."/>
            <person name="Stockel J."/>
            <person name="Liberton M."/>
            <person name="Min H."/>
            <person name="Sherman L.A."/>
            <person name="Pakrasi H.B."/>
        </authorList>
    </citation>
    <scope>NUCLEOTIDE SEQUENCE [LARGE SCALE GENOMIC DNA]</scope>
    <source>
        <strain evidence="3">PCC 7424</strain>
    </source>
</reference>
<dbReference type="RefSeq" id="WP_015954645.1">
    <property type="nucleotide sequence ID" value="NC_011729.1"/>
</dbReference>
<dbReference type="AlphaFoldDB" id="B7KKS4"/>
<dbReference type="KEGG" id="cyc:PCC7424_2629"/>
<keyword evidence="3" id="KW-1185">Reference proteome</keyword>
<dbReference type="InterPro" id="IPR024975">
    <property type="entry name" value="NOV_C"/>
</dbReference>
<protein>
    <recommendedName>
        <fullName evidence="1">Protein NO VEIN C-terminal domain-containing protein</fullName>
    </recommendedName>
</protein>
<dbReference type="STRING" id="65393.PCC7424_2629"/>
<feature type="domain" description="Protein NO VEIN C-terminal" evidence="1">
    <location>
        <begin position="528"/>
        <end position="602"/>
    </location>
</feature>
<gene>
    <name evidence="2" type="ordered locus">PCC7424_2629</name>
</gene>
<accession>B7KKS4</accession>
<dbReference type="EMBL" id="CP001291">
    <property type="protein sequence ID" value="ACK71043.1"/>
    <property type="molecule type" value="Genomic_DNA"/>
</dbReference>
<sequence>MSPKKITKSRILVLECHPRIILILKNAVKSQDLESLFAETNFNKIVSHQYIDNNNGEDWKEFFKKIGVAEEIRILHEPQPQSVNFQNRVSYLKFINVISQGLFYLNYNYSYKNLLEIKDFLDYCINPCYSTKFWQYIIQSLKRFDLTQKATIWIKNQAREVPNFFEFDVKTNPSIPCTDNKCRKPSEVYSYSLQSYLKNSDLPVSSIDFPEKIESFLGLKRLLDLENCLMLLEQIANNYYFSKDTKQLYFIYEQLNNLIENNPHEEFSIDLESIQLLACDDLFHPISELYYIAPELNLPSKRNPNLVKFPEIDRKSFNFAKILSAFGIKKISLDDIKINYNSENHCSVLPKLIQERASCISVYLTSSSYDKQYWINKIIQRLENLTIYRVEKLSYYSSNIDYEEPIYNFYDEQSNTIYYVGEWNSRRNSKLGNYLIKALGLNYREITGERLLDFLDNSMEEIVLYLQDSGCDVTGLLPDNQIENKSEKTFSFLGDNSLSLTLPTYYQGTGNNAEYWGNFGEDKAIQFYQALGYEVSNVSNQPQKGYDLECIKDGQEIFVEVKTISSSNEVIRITINEWRCMCHGENQQKYELFIVVHQGKSIEKYIQVKSVWVTLQEILSKLDQQELTSSTYNSESVEFLIGFQRNSKNQLNEVLINWKRLFDKGFHGSEKIQYYLEQ</sequence>
<evidence type="ECO:0000313" key="2">
    <source>
        <dbReference type="EMBL" id="ACK71043.1"/>
    </source>
</evidence>
<dbReference type="InterPro" id="IPR011335">
    <property type="entry name" value="Restrct_endonuc-II-like"/>
</dbReference>
<evidence type="ECO:0000313" key="3">
    <source>
        <dbReference type="Proteomes" id="UP000002384"/>
    </source>
</evidence>
<dbReference type="Proteomes" id="UP000002384">
    <property type="component" value="Chromosome"/>
</dbReference>
<dbReference type="Pfam" id="PF13020">
    <property type="entry name" value="NOV_C"/>
    <property type="match status" value="1"/>
</dbReference>
<evidence type="ECO:0000259" key="1">
    <source>
        <dbReference type="Pfam" id="PF13020"/>
    </source>
</evidence>
<dbReference type="OrthoDB" id="9802640at2"/>
<dbReference type="SUPFAM" id="SSF52980">
    <property type="entry name" value="Restriction endonuclease-like"/>
    <property type="match status" value="1"/>
</dbReference>
<proteinExistence type="predicted"/>
<organism evidence="2 3">
    <name type="scientific">Gloeothece citriformis (strain PCC 7424)</name>
    <name type="common">Cyanothece sp. (strain PCC 7424)</name>
    <dbReference type="NCBI Taxonomy" id="65393"/>
    <lineage>
        <taxon>Bacteria</taxon>
        <taxon>Bacillati</taxon>
        <taxon>Cyanobacteriota</taxon>
        <taxon>Cyanophyceae</taxon>
        <taxon>Oscillatoriophycideae</taxon>
        <taxon>Chroococcales</taxon>
        <taxon>Aphanothecaceae</taxon>
        <taxon>Gloeothece</taxon>
        <taxon>Gloeothece citriformis</taxon>
    </lineage>
</organism>
<name>B7KKS4_GLOC7</name>
<dbReference type="HOGENOM" id="CLU_405299_0_0_3"/>